<dbReference type="AlphaFoldDB" id="A0A239AXC8"/>
<dbReference type="PIRSF" id="PIRSF000371">
    <property type="entry name" value="PFL_act_enz"/>
    <property type="match status" value="1"/>
</dbReference>
<feature type="domain" description="4Fe-4S ferredoxin-type" evidence="10">
    <location>
        <begin position="46"/>
        <end position="74"/>
    </location>
</feature>
<dbReference type="InterPro" id="IPR017900">
    <property type="entry name" value="4Fe4S_Fe_S_CS"/>
</dbReference>
<feature type="domain" description="4Fe-4S ferredoxin-type" evidence="10">
    <location>
        <begin position="75"/>
        <end position="104"/>
    </location>
</feature>
<dbReference type="OrthoDB" id="9782387at2"/>
<keyword evidence="13" id="KW-1185">Reference proteome</keyword>
<dbReference type="NCBIfam" id="TIGR02494">
    <property type="entry name" value="PFLE_PFLC"/>
    <property type="match status" value="1"/>
</dbReference>
<dbReference type="PANTHER" id="PTHR30352:SF4">
    <property type="entry name" value="PYRUVATE FORMATE-LYASE 2-ACTIVATING ENZYME"/>
    <property type="match status" value="1"/>
</dbReference>
<evidence type="ECO:0000313" key="13">
    <source>
        <dbReference type="Proteomes" id="UP000198304"/>
    </source>
</evidence>
<dbReference type="PROSITE" id="PS01087">
    <property type="entry name" value="RADICAL_ACTIVATING"/>
    <property type="match status" value="1"/>
</dbReference>
<protein>
    <submittedName>
        <fullName evidence="12">Pyruvate formate lyase activating enzyme</fullName>
    </submittedName>
</protein>
<keyword evidence="8" id="KW-0411">Iron-sulfur</keyword>
<dbReference type="GO" id="GO:0051539">
    <property type="term" value="F:4 iron, 4 sulfur cluster binding"/>
    <property type="evidence" value="ECO:0007669"/>
    <property type="project" value="UniProtKB-KW"/>
</dbReference>
<dbReference type="Pfam" id="PF00037">
    <property type="entry name" value="Fer4"/>
    <property type="match status" value="1"/>
</dbReference>
<dbReference type="SFLD" id="SFLDG01118">
    <property type="entry name" value="activating_enzymes__group_2"/>
    <property type="match status" value="1"/>
</dbReference>
<dbReference type="GO" id="GO:0016829">
    <property type="term" value="F:lyase activity"/>
    <property type="evidence" value="ECO:0007669"/>
    <property type="project" value="UniProtKB-KW"/>
</dbReference>
<evidence type="ECO:0000256" key="7">
    <source>
        <dbReference type="ARBA" id="ARBA00023004"/>
    </source>
</evidence>
<keyword evidence="4" id="KW-0949">S-adenosyl-L-methionine</keyword>
<dbReference type="InterPro" id="IPR007197">
    <property type="entry name" value="rSAM"/>
</dbReference>
<evidence type="ECO:0000313" key="12">
    <source>
        <dbReference type="EMBL" id="SNS00355.1"/>
    </source>
</evidence>
<dbReference type="PROSITE" id="PS51379">
    <property type="entry name" value="4FE4S_FER_2"/>
    <property type="match status" value="2"/>
</dbReference>
<dbReference type="InterPro" id="IPR017896">
    <property type="entry name" value="4Fe4S_Fe-S-bd"/>
</dbReference>
<dbReference type="PROSITE" id="PS51918">
    <property type="entry name" value="RADICAL_SAM"/>
    <property type="match status" value="1"/>
</dbReference>
<evidence type="ECO:0000256" key="2">
    <source>
        <dbReference type="ARBA" id="ARBA00009777"/>
    </source>
</evidence>
<keyword evidence="6" id="KW-0560">Oxidoreductase</keyword>
<dbReference type="GO" id="GO:0046872">
    <property type="term" value="F:metal ion binding"/>
    <property type="evidence" value="ECO:0007669"/>
    <property type="project" value="UniProtKB-KW"/>
</dbReference>
<name>A0A239AXC8_9FIRM</name>
<keyword evidence="3" id="KW-0004">4Fe-4S</keyword>
<gene>
    <name evidence="12" type="ORF">SAMN05446037_1002336</name>
</gene>
<dbReference type="InterPro" id="IPR001989">
    <property type="entry name" value="Radical_activat_CS"/>
</dbReference>
<comment type="catalytic activity">
    <reaction evidence="9">
        <text>glycyl-[protein] + reduced [flavodoxin] + S-adenosyl-L-methionine = glycin-2-yl radical-[protein] + semiquinone [flavodoxin] + 5'-deoxyadenosine + L-methionine + H(+)</text>
        <dbReference type="Rhea" id="RHEA:61976"/>
        <dbReference type="Rhea" id="RHEA-COMP:10622"/>
        <dbReference type="Rhea" id="RHEA-COMP:14480"/>
        <dbReference type="Rhea" id="RHEA-COMP:15993"/>
        <dbReference type="Rhea" id="RHEA-COMP:15994"/>
        <dbReference type="ChEBI" id="CHEBI:15378"/>
        <dbReference type="ChEBI" id="CHEBI:17319"/>
        <dbReference type="ChEBI" id="CHEBI:29947"/>
        <dbReference type="ChEBI" id="CHEBI:32722"/>
        <dbReference type="ChEBI" id="CHEBI:57618"/>
        <dbReference type="ChEBI" id="CHEBI:57844"/>
        <dbReference type="ChEBI" id="CHEBI:59789"/>
        <dbReference type="ChEBI" id="CHEBI:140311"/>
    </reaction>
</comment>
<keyword evidence="12" id="KW-0670">Pyruvate</keyword>
<dbReference type="Pfam" id="PF04055">
    <property type="entry name" value="Radical_SAM"/>
    <property type="match status" value="1"/>
</dbReference>
<evidence type="ECO:0000256" key="4">
    <source>
        <dbReference type="ARBA" id="ARBA00022691"/>
    </source>
</evidence>
<evidence type="ECO:0000256" key="8">
    <source>
        <dbReference type="ARBA" id="ARBA00023014"/>
    </source>
</evidence>
<dbReference type="SFLD" id="SFLDS00029">
    <property type="entry name" value="Radical_SAM"/>
    <property type="match status" value="1"/>
</dbReference>
<evidence type="ECO:0000259" key="10">
    <source>
        <dbReference type="PROSITE" id="PS51379"/>
    </source>
</evidence>
<dbReference type="InterPro" id="IPR058240">
    <property type="entry name" value="rSAM_sf"/>
</dbReference>
<dbReference type="PROSITE" id="PS00198">
    <property type="entry name" value="4FE4S_FER_1"/>
    <property type="match status" value="1"/>
</dbReference>
<dbReference type="SUPFAM" id="SSF102114">
    <property type="entry name" value="Radical SAM enzymes"/>
    <property type="match status" value="1"/>
</dbReference>
<keyword evidence="7" id="KW-0408">Iron</keyword>
<evidence type="ECO:0000256" key="9">
    <source>
        <dbReference type="ARBA" id="ARBA00047365"/>
    </source>
</evidence>
<reference evidence="12 13" key="1">
    <citation type="submission" date="2017-06" db="EMBL/GenBank/DDBJ databases">
        <authorList>
            <person name="Kim H.J."/>
            <person name="Triplett B.A."/>
        </authorList>
    </citation>
    <scope>NUCLEOTIDE SEQUENCE [LARGE SCALE GENOMIC DNA]</scope>
    <source>
        <strain evidence="12 13">SCA</strain>
    </source>
</reference>
<proteinExistence type="inferred from homology"/>
<dbReference type="RefSeq" id="WP_089281503.1">
    <property type="nucleotide sequence ID" value="NZ_FZOJ01000002.1"/>
</dbReference>
<evidence type="ECO:0000259" key="11">
    <source>
        <dbReference type="PROSITE" id="PS51918"/>
    </source>
</evidence>
<dbReference type="EMBL" id="FZOJ01000002">
    <property type="protein sequence ID" value="SNS00355.1"/>
    <property type="molecule type" value="Genomic_DNA"/>
</dbReference>
<dbReference type="InterPro" id="IPR012839">
    <property type="entry name" value="Organic_radical_activase"/>
</dbReference>
<dbReference type="GO" id="GO:0016491">
    <property type="term" value="F:oxidoreductase activity"/>
    <property type="evidence" value="ECO:0007669"/>
    <property type="project" value="UniProtKB-KW"/>
</dbReference>
<dbReference type="Gene3D" id="3.30.70.20">
    <property type="match status" value="1"/>
</dbReference>
<dbReference type="InterPro" id="IPR040074">
    <property type="entry name" value="BssD/PflA/YjjW"/>
</dbReference>
<sequence length="300" mass="34272">MEKGIVFNIQKYSLHDGPGIRTTIFLKGCPLNCWWCHNPESKRLEKQVIFTKKRCIGCATCVSKCQEYAIDLIKENNIIDKEKCNDCGICTEVCPTNAIELIGKEMTVSEVMKEIEKDRVFYEESKGGVTFSGGEPLMQDKFLYELLKECKEKKIHTTVDTSGFASWSTLEKISKLTDLFLYDIKHMEEEKHLRFTGVSNIPIFKNLEKLVSAHPNIHIRMPIIPRMNDDENNILATGEFISSLGLNKVNILPYHCVGVDKYKRIGEIYKIPEILEPAHEEMEAIKKNLNLLKLNVIIGG</sequence>
<evidence type="ECO:0000256" key="3">
    <source>
        <dbReference type="ARBA" id="ARBA00022485"/>
    </source>
</evidence>
<comment type="cofactor">
    <cofactor evidence="1">
        <name>[4Fe-4S] cluster</name>
        <dbReference type="ChEBI" id="CHEBI:49883"/>
    </cofactor>
</comment>
<dbReference type="SUPFAM" id="SSF54862">
    <property type="entry name" value="4Fe-4S ferredoxins"/>
    <property type="match status" value="1"/>
</dbReference>
<keyword evidence="5" id="KW-0479">Metal-binding</keyword>
<dbReference type="SFLD" id="SFLDG01066">
    <property type="entry name" value="organic_radical-activating_enz"/>
    <property type="match status" value="1"/>
</dbReference>
<feature type="domain" description="Radical SAM core" evidence="11">
    <location>
        <begin position="15"/>
        <end position="292"/>
    </location>
</feature>
<dbReference type="Gene3D" id="3.80.30.10">
    <property type="entry name" value="pyruvate-formate lyase- activating enzyme"/>
    <property type="match status" value="1"/>
</dbReference>
<dbReference type="InterPro" id="IPR034457">
    <property type="entry name" value="Organic_radical-activating"/>
</dbReference>
<evidence type="ECO:0000256" key="1">
    <source>
        <dbReference type="ARBA" id="ARBA00001966"/>
    </source>
</evidence>
<keyword evidence="12" id="KW-0456">Lyase</keyword>
<dbReference type="PANTHER" id="PTHR30352">
    <property type="entry name" value="PYRUVATE FORMATE-LYASE-ACTIVATING ENZYME"/>
    <property type="match status" value="1"/>
</dbReference>
<evidence type="ECO:0000256" key="5">
    <source>
        <dbReference type="ARBA" id="ARBA00022723"/>
    </source>
</evidence>
<comment type="similarity">
    <text evidence="2">Belongs to the organic radical-activating enzymes family.</text>
</comment>
<accession>A0A239AXC8</accession>
<organism evidence="12 13">
    <name type="scientific">Anaerovirgula multivorans</name>
    <dbReference type="NCBI Taxonomy" id="312168"/>
    <lineage>
        <taxon>Bacteria</taxon>
        <taxon>Bacillati</taxon>
        <taxon>Bacillota</taxon>
        <taxon>Clostridia</taxon>
        <taxon>Peptostreptococcales</taxon>
        <taxon>Natronincolaceae</taxon>
        <taxon>Anaerovirgula</taxon>
    </lineage>
</organism>
<dbReference type="Proteomes" id="UP000198304">
    <property type="component" value="Unassembled WGS sequence"/>
</dbReference>
<evidence type="ECO:0000256" key="6">
    <source>
        <dbReference type="ARBA" id="ARBA00023002"/>
    </source>
</evidence>